<dbReference type="FunFam" id="3.30.300.30:FF:000007">
    <property type="entry name" value="4-coumarate--CoA ligase 2"/>
    <property type="match status" value="1"/>
</dbReference>
<keyword evidence="13" id="KW-1185">Reference proteome</keyword>
<dbReference type="GO" id="GO:0008218">
    <property type="term" value="P:bioluminescence"/>
    <property type="evidence" value="ECO:0007669"/>
    <property type="project" value="UniProtKB-KW"/>
</dbReference>
<gene>
    <name evidence="12" type="primary">4CL1</name>
    <name evidence="12" type="ORF">AWC38_SpisGene14973</name>
</gene>
<evidence type="ECO:0000256" key="7">
    <source>
        <dbReference type="ARBA" id="ARBA00023262"/>
    </source>
</evidence>
<comment type="catalytic activity">
    <reaction evidence="8">
        <text>firefly D-luciferin + ATP + O2 = firefly oxyluciferin + hnu + AMP + CO2 + diphosphate</text>
        <dbReference type="Rhea" id="RHEA:10732"/>
        <dbReference type="ChEBI" id="CHEBI:15379"/>
        <dbReference type="ChEBI" id="CHEBI:16526"/>
        <dbReference type="ChEBI" id="CHEBI:16792"/>
        <dbReference type="ChEBI" id="CHEBI:30212"/>
        <dbReference type="ChEBI" id="CHEBI:30616"/>
        <dbReference type="ChEBI" id="CHEBI:33019"/>
        <dbReference type="ChEBI" id="CHEBI:58038"/>
        <dbReference type="ChEBI" id="CHEBI:456215"/>
        <dbReference type="EC" id="1.13.12.7"/>
    </reaction>
</comment>
<dbReference type="OrthoDB" id="10253869at2759"/>
<keyword evidence="12" id="KW-0436">Ligase</keyword>
<evidence type="ECO:0000256" key="3">
    <source>
        <dbReference type="ARBA" id="ARBA00019043"/>
    </source>
</evidence>
<keyword evidence="6" id="KW-0455">Luminescence</keyword>
<dbReference type="Gene3D" id="2.30.38.10">
    <property type="entry name" value="Luciferase, Domain 3"/>
    <property type="match status" value="1"/>
</dbReference>
<evidence type="ECO:0000313" key="13">
    <source>
        <dbReference type="Proteomes" id="UP000225706"/>
    </source>
</evidence>
<accession>A0A2B4RUS4</accession>
<dbReference type="PROSITE" id="PS00455">
    <property type="entry name" value="AMP_BINDING"/>
    <property type="match status" value="1"/>
</dbReference>
<feature type="domain" description="AMP-binding enzyme C-terminal" evidence="10">
    <location>
        <begin position="799"/>
        <end position="873"/>
    </location>
</feature>
<sequence length="881" mass="98416">MPKKSHQTEPVKTRAARSVVKDVAPEQNAKYYKSFKDLVSRLKALKSIKDWTLEELSDRIVLKKVTTALLPELQIMIDDSLGFTISVSGWLLPDDHELYMKTLRSVRNITVSELIKSTEVLFVCPGVKPTASFSELRHHVISKPRDPLFDSDDGEDSFPCKEFWRTCNCSVLCETDDQCPSCCSFQHKQTLSDNAKCRKLAEPAHLFAPVSKTSPQRIMATLQLQRLKCAELEKQLYNMRCEIQKSSLKVDDELSRDITSILSNSSENITPFMNLFWQEQKKILSASTTGVKYHPMIVRFCLSLAAKSPSCYEELRKSKILRLPSQRTLRDYRNCIRPRTGFHEDVIEELIVQSQSYFDVQRYVVLLFDEMKITSNLVFDKFTGELIGFVDLGDPDIDGVSEKSFTYNELSTSVKKFASALTRRGFQKGDVFALYLPNVPEYPVSFFGVIAIGGTVTTLNPTFTEKEIAYQLQNSGAKFILTVPEIADKARQAATEAGIKEVFVIGEAEGCEPLASLLSDDGMAFPDNVAINPKEDICAMPYSSGTTGFPKGVMLTHHNIVSQLCILMHENFMSQPQEATTLGLLPFFHIFGMVVLMLQHLYRGGKIVCLQKFEGEHMLKLIQDCQIHVLYLVPPIVTFLAKHPSVDDYDLSSVTTIISGAAPLGLELTNAVWKRLPKVAVVGQGYGLTETSPAVMLCPREDCTPGAVGVMLPNIEGKVVDVQTGQPLGPNQNGEVCVRGPVVMKGYLNNPKATEECITPDGWFHTGDIGYYDQEGHFFIVDRLKELIKYKGFQVPPAELEALLHTHPNVLDVAVVGIPDEEAGELPKAFIVPKGDITEREIIEYVADRVSPHKKLRGGVEFIEQIPKTASGKILKRELKK</sequence>
<evidence type="ECO:0000256" key="8">
    <source>
        <dbReference type="ARBA" id="ARBA00048497"/>
    </source>
</evidence>
<keyword evidence="4" id="KW-0547">Nucleotide-binding</keyword>
<dbReference type="Pfam" id="PF13193">
    <property type="entry name" value="AMP-binding_C"/>
    <property type="match status" value="1"/>
</dbReference>
<keyword evidence="5" id="KW-0067">ATP-binding</keyword>
<dbReference type="InterPro" id="IPR048365">
    <property type="entry name" value="TNP-like_RNaseH_N"/>
</dbReference>
<keyword evidence="7" id="KW-0599">Photoprotein</keyword>
<dbReference type="EMBL" id="LSMT01000312">
    <property type="protein sequence ID" value="PFX20569.1"/>
    <property type="molecule type" value="Genomic_DNA"/>
</dbReference>
<dbReference type="AlphaFoldDB" id="A0A2B4RUS4"/>
<evidence type="ECO:0000259" key="9">
    <source>
        <dbReference type="Pfam" id="PF00501"/>
    </source>
</evidence>
<feature type="domain" description="Transposable element P transposase-like RNase H" evidence="11">
    <location>
        <begin position="340"/>
        <end position="400"/>
    </location>
</feature>
<dbReference type="InterPro" id="IPR000873">
    <property type="entry name" value="AMP-dep_synth/lig_dom"/>
</dbReference>
<dbReference type="FunFam" id="3.40.50.12780:FF:000003">
    <property type="entry name" value="Long-chain-fatty-acid--CoA ligase FadD"/>
    <property type="match status" value="1"/>
</dbReference>
<evidence type="ECO:0000259" key="10">
    <source>
        <dbReference type="Pfam" id="PF13193"/>
    </source>
</evidence>
<name>A0A2B4RUS4_STYPI</name>
<organism evidence="12 13">
    <name type="scientific">Stylophora pistillata</name>
    <name type="common">Smooth cauliflower coral</name>
    <dbReference type="NCBI Taxonomy" id="50429"/>
    <lineage>
        <taxon>Eukaryota</taxon>
        <taxon>Metazoa</taxon>
        <taxon>Cnidaria</taxon>
        <taxon>Anthozoa</taxon>
        <taxon>Hexacorallia</taxon>
        <taxon>Scleractinia</taxon>
        <taxon>Astrocoeniina</taxon>
        <taxon>Pocilloporidae</taxon>
        <taxon>Stylophora</taxon>
    </lineage>
</organism>
<dbReference type="GO" id="GO:0005524">
    <property type="term" value="F:ATP binding"/>
    <property type="evidence" value="ECO:0007669"/>
    <property type="project" value="UniProtKB-KW"/>
</dbReference>
<dbReference type="Gene3D" id="3.30.300.30">
    <property type="match status" value="1"/>
</dbReference>
<comment type="similarity">
    <text evidence="1">Belongs to the ATP-dependent AMP-binding enzyme family.</text>
</comment>
<dbReference type="GO" id="GO:0016405">
    <property type="term" value="F:CoA-ligase activity"/>
    <property type="evidence" value="ECO:0007669"/>
    <property type="project" value="TreeGrafter"/>
</dbReference>
<dbReference type="Pfam" id="PF21787">
    <property type="entry name" value="TNP-like_RNaseH_N"/>
    <property type="match status" value="1"/>
</dbReference>
<dbReference type="InterPro" id="IPR020845">
    <property type="entry name" value="AMP-binding_CS"/>
</dbReference>
<evidence type="ECO:0000256" key="1">
    <source>
        <dbReference type="ARBA" id="ARBA00006432"/>
    </source>
</evidence>
<evidence type="ECO:0000256" key="2">
    <source>
        <dbReference type="ARBA" id="ARBA00012532"/>
    </source>
</evidence>
<feature type="domain" description="AMP-dependent synthetase/ligase" evidence="9">
    <location>
        <begin position="402"/>
        <end position="748"/>
    </location>
</feature>
<dbReference type="PANTHER" id="PTHR24096">
    <property type="entry name" value="LONG-CHAIN-FATTY-ACID--COA LIGASE"/>
    <property type="match status" value="1"/>
</dbReference>
<dbReference type="Proteomes" id="UP000225706">
    <property type="component" value="Unassembled WGS sequence"/>
</dbReference>
<proteinExistence type="inferred from homology"/>
<evidence type="ECO:0000256" key="4">
    <source>
        <dbReference type="ARBA" id="ARBA00022741"/>
    </source>
</evidence>
<reference evidence="13" key="1">
    <citation type="journal article" date="2017" name="bioRxiv">
        <title>Comparative analysis of the genomes of Stylophora pistillata and Acropora digitifera provides evidence for extensive differences between species of corals.</title>
        <authorList>
            <person name="Voolstra C.R."/>
            <person name="Li Y."/>
            <person name="Liew Y.J."/>
            <person name="Baumgarten S."/>
            <person name="Zoccola D."/>
            <person name="Flot J.-F."/>
            <person name="Tambutte S."/>
            <person name="Allemand D."/>
            <person name="Aranda M."/>
        </authorList>
    </citation>
    <scope>NUCLEOTIDE SEQUENCE [LARGE SCALE GENOMIC DNA]</scope>
</reference>
<protein>
    <recommendedName>
        <fullName evidence="3">Luciferin 4-monooxygenase</fullName>
        <ecNumber evidence="2">1.13.12.7</ecNumber>
    </recommendedName>
</protein>
<dbReference type="InterPro" id="IPR045851">
    <property type="entry name" value="AMP-bd_C_sf"/>
</dbReference>
<comment type="caution">
    <text evidence="12">The sequence shown here is derived from an EMBL/GenBank/DDBJ whole genome shotgun (WGS) entry which is preliminary data.</text>
</comment>
<evidence type="ECO:0000256" key="5">
    <source>
        <dbReference type="ARBA" id="ARBA00022840"/>
    </source>
</evidence>
<dbReference type="PANTHER" id="PTHR24096:SF422">
    <property type="entry name" value="BCDNA.GH02901"/>
    <property type="match status" value="1"/>
</dbReference>
<dbReference type="SUPFAM" id="SSF56801">
    <property type="entry name" value="Acetyl-CoA synthetase-like"/>
    <property type="match status" value="1"/>
</dbReference>
<dbReference type="Gene3D" id="3.40.50.980">
    <property type="match status" value="2"/>
</dbReference>
<dbReference type="InterPro" id="IPR025110">
    <property type="entry name" value="AMP-bd_C"/>
</dbReference>
<evidence type="ECO:0000313" key="12">
    <source>
        <dbReference type="EMBL" id="PFX20569.1"/>
    </source>
</evidence>
<dbReference type="EC" id="1.13.12.7" evidence="2"/>
<evidence type="ECO:0000256" key="6">
    <source>
        <dbReference type="ARBA" id="ARBA00023223"/>
    </source>
</evidence>
<dbReference type="STRING" id="50429.A0A2B4RUS4"/>
<evidence type="ECO:0000259" key="11">
    <source>
        <dbReference type="Pfam" id="PF21787"/>
    </source>
</evidence>
<dbReference type="Pfam" id="PF00501">
    <property type="entry name" value="AMP-binding"/>
    <property type="match status" value="1"/>
</dbReference>